<organism evidence="2 3">
    <name type="scientific">Allomyces macrogynus (strain ATCC 38327)</name>
    <name type="common">Allomyces javanicus var. macrogynus</name>
    <dbReference type="NCBI Taxonomy" id="578462"/>
    <lineage>
        <taxon>Eukaryota</taxon>
        <taxon>Fungi</taxon>
        <taxon>Fungi incertae sedis</taxon>
        <taxon>Blastocladiomycota</taxon>
        <taxon>Blastocladiomycetes</taxon>
        <taxon>Blastocladiales</taxon>
        <taxon>Blastocladiaceae</taxon>
        <taxon>Allomyces</taxon>
    </lineage>
</organism>
<keyword evidence="1" id="KW-1133">Transmembrane helix</keyword>
<gene>
    <name evidence="2" type="ORF">AMAG_06480</name>
</gene>
<evidence type="ECO:0000313" key="2">
    <source>
        <dbReference type="EMBL" id="KNE61674.1"/>
    </source>
</evidence>
<dbReference type="AlphaFoldDB" id="A0A0L0SGU9"/>
<keyword evidence="3" id="KW-1185">Reference proteome</keyword>
<proteinExistence type="predicted"/>
<protein>
    <submittedName>
        <fullName evidence="2">Uncharacterized protein</fullName>
    </submittedName>
</protein>
<evidence type="ECO:0000256" key="1">
    <source>
        <dbReference type="SAM" id="Phobius"/>
    </source>
</evidence>
<keyword evidence="1" id="KW-0472">Membrane</keyword>
<reference evidence="2 3" key="1">
    <citation type="submission" date="2009-11" db="EMBL/GenBank/DDBJ databases">
        <title>Annotation of Allomyces macrogynus ATCC 38327.</title>
        <authorList>
            <consortium name="The Broad Institute Genome Sequencing Platform"/>
            <person name="Russ C."/>
            <person name="Cuomo C."/>
            <person name="Burger G."/>
            <person name="Gray M.W."/>
            <person name="Holland P.W.H."/>
            <person name="King N."/>
            <person name="Lang F.B.F."/>
            <person name="Roger A.J."/>
            <person name="Ruiz-Trillo I."/>
            <person name="Young S.K."/>
            <person name="Zeng Q."/>
            <person name="Gargeya S."/>
            <person name="Fitzgerald M."/>
            <person name="Haas B."/>
            <person name="Abouelleil A."/>
            <person name="Alvarado L."/>
            <person name="Arachchi H.M."/>
            <person name="Berlin A."/>
            <person name="Chapman S.B."/>
            <person name="Gearin G."/>
            <person name="Goldberg J."/>
            <person name="Griggs A."/>
            <person name="Gujja S."/>
            <person name="Hansen M."/>
            <person name="Heiman D."/>
            <person name="Howarth C."/>
            <person name="Larimer J."/>
            <person name="Lui A."/>
            <person name="MacDonald P.J.P."/>
            <person name="McCowen C."/>
            <person name="Montmayeur A."/>
            <person name="Murphy C."/>
            <person name="Neiman D."/>
            <person name="Pearson M."/>
            <person name="Priest M."/>
            <person name="Roberts A."/>
            <person name="Saif S."/>
            <person name="Shea T."/>
            <person name="Sisk P."/>
            <person name="Stolte C."/>
            <person name="Sykes S."/>
            <person name="Wortman J."/>
            <person name="Nusbaum C."/>
            <person name="Birren B."/>
        </authorList>
    </citation>
    <scope>NUCLEOTIDE SEQUENCE [LARGE SCALE GENOMIC DNA]</scope>
    <source>
        <strain evidence="2 3">ATCC 38327</strain>
    </source>
</reference>
<dbReference type="EMBL" id="GG745338">
    <property type="protein sequence ID" value="KNE61674.1"/>
    <property type="molecule type" value="Genomic_DNA"/>
</dbReference>
<reference evidence="2 3" key="2">
    <citation type="submission" date="2009-11" db="EMBL/GenBank/DDBJ databases">
        <title>The Genome Sequence of Allomyces macrogynus strain ATCC 38327.</title>
        <authorList>
            <consortium name="The Broad Institute Genome Sequencing Platform"/>
            <person name="Russ C."/>
            <person name="Cuomo C."/>
            <person name="Shea T."/>
            <person name="Young S.K."/>
            <person name="Zeng Q."/>
            <person name="Koehrsen M."/>
            <person name="Haas B."/>
            <person name="Borodovsky M."/>
            <person name="Guigo R."/>
            <person name="Alvarado L."/>
            <person name="Berlin A."/>
            <person name="Borenstein D."/>
            <person name="Chen Z."/>
            <person name="Engels R."/>
            <person name="Freedman E."/>
            <person name="Gellesch M."/>
            <person name="Goldberg J."/>
            <person name="Griggs A."/>
            <person name="Gujja S."/>
            <person name="Heiman D."/>
            <person name="Hepburn T."/>
            <person name="Howarth C."/>
            <person name="Jen D."/>
            <person name="Larson L."/>
            <person name="Lewis B."/>
            <person name="Mehta T."/>
            <person name="Park D."/>
            <person name="Pearson M."/>
            <person name="Roberts A."/>
            <person name="Saif S."/>
            <person name="Shenoy N."/>
            <person name="Sisk P."/>
            <person name="Stolte C."/>
            <person name="Sykes S."/>
            <person name="Walk T."/>
            <person name="White J."/>
            <person name="Yandava C."/>
            <person name="Burger G."/>
            <person name="Gray M.W."/>
            <person name="Holland P.W.H."/>
            <person name="King N."/>
            <person name="Lang F.B.F."/>
            <person name="Roger A.J."/>
            <person name="Ruiz-Trillo I."/>
            <person name="Lander E."/>
            <person name="Nusbaum C."/>
        </authorList>
    </citation>
    <scope>NUCLEOTIDE SEQUENCE [LARGE SCALE GENOMIC DNA]</scope>
    <source>
        <strain evidence="2 3">ATCC 38327</strain>
    </source>
</reference>
<accession>A0A0L0SGU9</accession>
<sequence length="68" mass="6889">MASTLDQFPPREFYSVVIGGTALAGIAGFINAVALAGVHAATGTHGTGNQPKPGKMLSAGNFTNFLPE</sequence>
<keyword evidence="1" id="KW-0812">Transmembrane</keyword>
<dbReference type="VEuPathDB" id="FungiDB:AMAG_06480"/>
<feature type="transmembrane region" description="Helical" evidence="1">
    <location>
        <begin position="13"/>
        <end position="38"/>
    </location>
</feature>
<evidence type="ECO:0000313" key="3">
    <source>
        <dbReference type="Proteomes" id="UP000054350"/>
    </source>
</evidence>
<dbReference type="Proteomes" id="UP000054350">
    <property type="component" value="Unassembled WGS sequence"/>
</dbReference>
<name>A0A0L0SGU9_ALLM3</name>
<dbReference type="OrthoDB" id="5591616at2759"/>